<evidence type="ECO:0000256" key="1">
    <source>
        <dbReference type="SAM" id="MobiDB-lite"/>
    </source>
</evidence>
<sequence>MHTALPVPIEFAVPEGWRAPHPEEAGASSGAVVAVHSGTTGDVTSNITVSCELRSDDAQLVDIADESVAGLRESGAAVEVLTRTEVGTSDSPGFTQILDITDARNAAEGRVRCQVFLAMPDITGNSNRAVLQLALTTTRAQVSGLADDFQRFLGSVRPVSEHADHPNAEPGAAEGEFTPAATPVPRHTRAAAPDKHDRSGTRSQRESEE</sequence>
<gene>
    <name evidence="2" type="ORF">SAMN05216266_10911</name>
</gene>
<proteinExistence type="predicted"/>
<dbReference type="AlphaFoldDB" id="A0A1I1ACT8"/>
<evidence type="ECO:0000313" key="3">
    <source>
        <dbReference type="Proteomes" id="UP000243799"/>
    </source>
</evidence>
<name>A0A1I1ACT8_9PSEU</name>
<evidence type="ECO:0000313" key="2">
    <source>
        <dbReference type="EMBL" id="SFB35804.1"/>
    </source>
</evidence>
<evidence type="ECO:0008006" key="4">
    <source>
        <dbReference type="Google" id="ProtNLM"/>
    </source>
</evidence>
<feature type="compositionally biased region" description="Basic and acidic residues" evidence="1">
    <location>
        <begin position="192"/>
        <end position="209"/>
    </location>
</feature>
<feature type="region of interest" description="Disordered" evidence="1">
    <location>
        <begin position="160"/>
        <end position="209"/>
    </location>
</feature>
<keyword evidence="3" id="KW-1185">Reference proteome</keyword>
<protein>
    <recommendedName>
        <fullName evidence="4">Lipoprotein LpqN</fullName>
    </recommendedName>
</protein>
<dbReference type="Gene3D" id="3.40.1000.10">
    <property type="entry name" value="Mog1/PsbP, alpha/beta/alpha sandwich"/>
    <property type="match status" value="1"/>
</dbReference>
<organism evidence="2 3">
    <name type="scientific">Amycolatopsis marina</name>
    <dbReference type="NCBI Taxonomy" id="490629"/>
    <lineage>
        <taxon>Bacteria</taxon>
        <taxon>Bacillati</taxon>
        <taxon>Actinomycetota</taxon>
        <taxon>Actinomycetes</taxon>
        <taxon>Pseudonocardiales</taxon>
        <taxon>Pseudonocardiaceae</taxon>
        <taxon>Amycolatopsis</taxon>
    </lineage>
</organism>
<dbReference type="OrthoDB" id="3686643at2"/>
<dbReference type="RefSeq" id="WP_091674038.1">
    <property type="nucleotide sequence ID" value="NZ_FOKG01000009.1"/>
</dbReference>
<reference evidence="3" key="1">
    <citation type="submission" date="2016-10" db="EMBL/GenBank/DDBJ databases">
        <authorList>
            <person name="Varghese N."/>
            <person name="Submissions S."/>
        </authorList>
    </citation>
    <scope>NUCLEOTIDE SEQUENCE [LARGE SCALE GENOMIC DNA]</scope>
    <source>
        <strain evidence="3">CGMCC 4.3568</strain>
    </source>
</reference>
<dbReference type="EMBL" id="FOKG01000009">
    <property type="protein sequence ID" value="SFB35804.1"/>
    <property type="molecule type" value="Genomic_DNA"/>
</dbReference>
<accession>A0A1I1ACT8</accession>
<dbReference type="Proteomes" id="UP000243799">
    <property type="component" value="Unassembled WGS sequence"/>
</dbReference>
<dbReference type="STRING" id="490629.SAMN05216266_10911"/>